<reference evidence="3 4" key="1">
    <citation type="submission" date="2014-10" db="EMBL/GenBank/DDBJ databases">
        <title>Genome sequence of Novosphingobium malaysiense MUSC 273(T).</title>
        <authorList>
            <person name="Lee L.-H."/>
        </authorList>
    </citation>
    <scope>NUCLEOTIDE SEQUENCE [LARGE SCALE GENOMIC DNA]</scope>
    <source>
        <strain evidence="3 4">MUSC 273</strain>
    </source>
</reference>
<dbReference type="CDD" id="cd05233">
    <property type="entry name" value="SDR_c"/>
    <property type="match status" value="1"/>
</dbReference>
<dbReference type="AlphaFoldDB" id="A0A0B1ZMA4"/>
<accession>A0A0B1ZMA4</accession>
<dbReference type="Proteomes" id="UP000031057">
    <property type="component" value="Unassembled WGS sequence"/>
</dbReference>
<dbReference type="InterPro" id="IPR020904">
    <property type="entry name" value="Sc_DH/Rdtase_CS"/>
</dbReference>
<comment type="caution">
    <text evidence="3">The sequence shown here is derived from an EMBL/GenBank/DDBJ whole genome shotgun (WGS) entry which is preliminary data.</text>
</comment>
<dbReference type="PRINTS" id="PR00080">
    <property type="entry name" value="SDRFAMILY"/>
</dbReference>
<dbReference type="FunFam" id="3.40.50.720:FF:000084">
    <property type="entry name" value="Short-chain dehydrogenase reductase"/>
    <property type="match status" value="1"/>
</dbReference>
<comment type="similarity">
    <text evidence="1">Belongs to the short-chain dehydrogenases/reductases (SDR) family.</text>
</comment>
<dbReference type="SUPFAM" id="SSF51735">
    <property type="entry name" value="NAD(P)-binding Rossmann-fold domains"/>
    <property type="match status" value="1"/>
</dbReference>
<evidence type="ECO:0000313" key="3">
    <source>
        <dbReference type="EMBL" id="KHK90405.1"/>
    </source>
</evidence>
<evidence type="ECO:0000256" key="2">
    <source>
        <dbReference type="ARBA" id="ARBA00023002"/>
    </source>
</evidence>
<dbReference type="PRINTS" id="PR00081">
    <property type="entry name" value="GDHRDH"/>
</dbReference>
<dbReference type="PROSITE" id="PS00061">
    <property type="entry name" value="ADH_SHORT"/>
    <property type="match status" value="1"/>
</dbReference>
<dbReference type="OrthoDB" id="9804774at2"/>
<evidence type="ECO:0000256" key="1">
    <source>
        <dbReference type="ARBA" id="ARBA00006484"/>
    </source>
</evidence>
<sequence>MAMEMDMQGKVAIVTGAGSGLGRASALALGQRGAGLCLVDIDEEGLEETARRLPKECHAQLRQVNLADPVQCGQVVEAAVGEFGRLDALCNVAGIIVAAHAHEMLLADWNRVIAVNLTAPFLLARAAIPHLIASGGAIVNVASSAAFVGEAYASSYCASKAGLVAMTKALAMEYSHETIRINTVAPGGMDTGMGATFLPPEGADFDLIKRYSGLRGLVQVEDVAAQIVMLASPAGRSFHGACINIDAGITAG</sequence>
<gene>
    <name evidence="3" type="ORF">LK12_17635</name>
</gene>
<name>A0A0B1ZMA4_9SPHN</name>
<dbReference type="Pfam" id="PF13561">
    <property type="entry name" value="adh_short_C2"/>
    <property type="match status" value="1"/>
</dbReference>
<dbReference type="InterPro" id="IPR002347">
    <property type="entry name" value="SDR_fam"/>
</dbReference>
<protein>
    <submittedName>
        <fullName evidence="3">Short-chain dehydrogenase</fullName>
    </submittedName>
</protein>
<dbReference type="STRING" id="1348853.LK12_17635"/>
<dbReference type="PANTHER" id="PTHR42760:SF115">
    <property type="entry name" value="3-OXOACYL-[ACYL-CARRIER-PROTEIN] REDUCTASE FABG"/>
    <property type="match status" value="1"/>
</dbReference>
<organism evidence="3 4">
    <name type="scientific">Novosphingobium malaysiense</name>
    <dbReference type="NCBI Taxonomy" id="1348853"/>
    <lineage>
        <taxon>Bacteria</taxon>
        <taxon>Pseudomonadati</taxon>
        <taxon>Pseudomonadota</taxon>
        <taxon>Alphaproteobacteria</taxon>
        <taxon>Sphingomonadales</taxon>
        <taxon>Sphingomonadaceae</taxon>
        <taxon>Novosphingobium</taxon>
    </lineage>
</organism>
<dbReference type="PANTHER" id="PTHR42760">
    <property type="entry name" value="SHORT-CHAIN DEHYDROGENASES/REDUCTASES FAMILY MEMBER"/>
    <property type="match status" value="1"/>
</dbReference>
<dbReference type="Gene3D" id="3.40.50.720">
    <property type="entry name" value="NAD(P)-binding Rossmann-like Domain"/>
    <property type="match status" value="1"/>
</dbReference>
<dbReference type="EMBL" id="JTDI01000005">
    <property type="protein sequence ID" value="KHK90405.1"/>
    <property type="molecule type" value="Genomic_DNA"/>
</dbReference>
<keyword evidence="4" id="KW-1185">Reference proteome</keyword>
<dbReference type="InterPro" id="IPR036291">
    <property type="entry name" value="NAD(P)-bd_dom_sf"/>
</dbReference>
<evidence type="ECO:0000313" key="4">
    <source>
        <dbReference type="Proteomes" id="UP000031057"/>
    </source>
</evidence>
<dbReference type="GO" id="GO:0016616">
    <property type="term" value="F:oxidoreductase activity, acting on the CH-OH group of donors, NAD or NADP as acceptor"/>
    <property type="evidence" value="ECO:0007669"/>
    <property type="project" value="TreeGrafter"/>
</dbReference>
<keyword evidence="2" id="KW-0560">Oxidoreductase</keyword>
<proteinExistence type="inferred from homology"/>